<dbReference type="Gene3D" id="3.40.50.1820">
    <property type="entry name" value="alpha/beta hydrolase"/>
    <property type="match status" value="2"/>
</dbReference>
<dbReference type="PANTHER" id="PTHR34853:SF1">
    <property type="entry name" value="LIPASE 5"/>
    <property type="match status" value="1"/>
</dbReference>
<evidence type="ECO:0000256" key="1">
    <source>
        <dbReference type="SAM" id="SignalP"/>
    </source>
</evidence>
<dbReference type="PIRSF" id="PIRSF029171">
    <property type="entry name" value="Esterase_LipA"/>
    <property type="match status" value="1"/>
</dbReference>
<dbReference type="RefSeq" id="WP_210299795.1">
    <property type="nucleotide sequence ID" value="NZ_JACIDS010000001.1"/>
</dbReference>
<accession>A0A840ALU6</accession>
<organism evidence="2 3">
    <name type="scientific">Kaistia hirudinis</name>
    <dbReference type="NCBI Taxonomy" id="1293440"/>
    <lineage>
        <taxon>Bacteria</taxon>
        <taxon>Pseudomonadati</taxon>
        <taxon>Pseudomonadota</taxon>
        <taxon>Alphaproteobacteria</taxon>
        <taxon>Hyphomicrobiales</taxon>
        <taxon>Kaistiaceae</taxon>
        <taxon>Kaistia</taxon>
    </lineage>
</organism>
<reference evidence="2 3" key="1">
    <citation type="submission" date="2020-08" db="EMBL/GenBank/DDBJ databases">
        <title>Genomic Encyclopedia of Type Strains, Phase IV (KMG-IV): sequencing the most valuable type-strain genomes for metagenomic binning, comparative biology and taxonomic classification.</title>
        <authorList>
            <person name="Goeker M."/>
        </authorList>
    </citation>
    <scope>NUCLEOTIDE SEQUENCE [LARGE SCALE GENOMIC DNA]</scope>
    <source>
        <strain evidence="2 3">DSM 25966</strain>
    </source>
</reference>
<dbReference type="PROSITE" id="PS51257">
    <property type="entry name" value="PROKAR_LIPOPROTEIN"/>
    <property type="match status" value="1"/>
</dbReference>
<dbReference type="Proteomes" id="UP000553963">
    <property type="component" value="Unassembled WGS sequence"/>
</dbReference>
<dbReference type="Pfam" id="PF03583">
    <property type="entry name" value="LIP"/>
    <property type="match status" value="1"/>
</dbReference>
<dbReference type="AlphaFoldDB" id="A0A840ALU6"/>
<gene>
    <name evidence="2" type="ORF">GGR25_000880</name>
</gene>
<comment type="caution">
    <text evidence="2">The sequence shown here is derived from an EMBL/GenBank/DDBJ whole genome shotgun (WGS) entry which is preliminary data.</text>
</comment>
<feature type="signal peptide" evidence="1">
    <location>
        <begin position="1"/>
        <end position="22"/>
    </location>
</feature>
<dbReference type="GO" id="GO:0016042">
    <property type="term" value="P:lipid catabolic process"/>
    <property type="evidence" value="ECO:0007669"/>
    <property type="project" value="InterPro"/>
</dbReference>
<keyword evidence="3" id="KW-1185">Reference proteome</keyword>
<dbReference type="GO" id="GO:0004806">
    <property type="term" value="F:triacylglycerol lipase activity"/>
    <property type="evidence" value="ECO:0007669"/>
    <property type="project" value="InterPro"/>
</dbReference>
<sequence length="436" mass="45245">MRMRNRLAAMFLCAVGSCVAAAAASADVSLPPFYEAASALKADGNLGTVLKSEPVATRIPGAKAWRIVYVSSDAAGRKTLSTGLVVAPDGPAPKEGRPVIAWAHGTTGTAQNCGPSQVPDPAQALNQYFLVGGNSWTDYGLPSVETFVKDGYVVVATDYQGLGAGGKHQYSIAATNGRDVINSVRAAASMSETGAGKKAVVYGWSQGGGATLAAASLSDYIAEPGTAADGIEFVGFVALAPDDVAAAAPSVPTDEASAEKVIAGLTASFSDNVFNFTHFIMFMWATEAAFPDLKLTDLFTEDGATMIDAIVSQKCVHVTSDTLNYAVGADYKTLLRAAPTNALAWSNALIKGSVEPVKPVAPVIIYWGTHDTVVPPVMGELYRKQMCGLGGNITRVQLDGEQTHFSTPGASAPLYVPWIQDRIAGKAIEDGCKSGG</sequence>
<proteinExistence type="predicted"/>
<protein>
    <submittedName>
        <fullName evidence="2">Pimeloyl-ACP methyl ester carboxylesterase</fullName>
    </submittedName>
</protein>
<name>A0A840ALU6_9HYPH</name>
<evidence type="ECO:0000313" key="2">
    <source>
        <dbReference type="EMBL" id="MBB3929861.1"/>
    </source>
</evidence>
<dbReference type="InterPro" id="IPR029058">
    <property type="entry name" value="AB_hydrolase_fold"/>
</dbReference>
<evidence type="ECO:0000313" key="3">
    <source>
        <dbReference type="Proteomes" id="UP000553963"/>
    </source>
</evidence>
<feature type="chain" id="PRO_5032470883" evidence="1">
    <location>
        <begin position="23"/>
        <end position="436"/>
    </location>
</feature>
<dbReference type="InterPro" id="IPR005152">
    <property type="entry name" value="Lipase_secreted"/>
</dbReference>
<dbReference type="SUPFAM" id="SSF53474">
    <property type="entry name" value="alpha/beta-Hydrolases"/>
    <property type="match status" value="1"/>
</dbReference>
<dbReference type="PANTHER" id="PTHR34853">
    <property type="match status" value="1"/>
</dbReference>
<keyword evidence="1" id="KW-0732">Signal</keyword>
<dbReference type="EMBL" id="JACIDS010000001">
    <property type="protein sequence ID" value="MBB3929861.1"/>
    <property type="molecule type" value="Genomic_DNA"/>
</dbReference>